<dbReference type="RefSeq" id="WP_191766579.1">
    <property type="nucleotide sequence ID" value="NZ_JACSPM010000003.1"/>
</dbReference>
<keyword evidence="3" id="KW-1185">Reference proteome</keyword>
<organism evidence="2 3">
    <name type="scientific">Microbacterium gallinarum</name>
    <dbReference type="NCBI Taxonomy" id="2762209"/>
    <lineage>
        <taxon>Bacteria</taxon>
        <taxon>Bacillati</taxon>
        <taxon>Actinomycetota</taxon>
        <taxon>Actinomycetes</taxon>
        <taxon>Micrococcales</taxon>
        <taxon>Microbacteriaceae</taxon>
        <taxon>Microbacterium</taxon>
    </lineage>
</organism>
<keyword evidence="1" id="KW-1133">Transmembrane helix</keyword>
<feature type="transmembrane region" description="Helical" evidence="1">
    <location>
        <begin position="108"/>
        <end position="128"/>
    </location>
</feature>
<accession>A0ABR8X4Z3</accession>
<evidence type="ECO:0000313" key="3">
    <source>
        <dbReference type="Proteomes" id="UP000602532"/>
    </source>
</evidence>
<keyword evidence="1" id="KW-0472">Membrane</keyword>
<dbReference type="Proteomes" id="UP000602532">
    <property type="component" value="Unassembled WGS sequence"/>
</dbReference>
<feature type="transmembrane region" description="Helical" evidence="1">
    <location>
        <begin position="140"/>
        <end position="162"/>
    </location>
</feature>
<reference evidence="2 3" key="1">
    <citation type="submission" date="2020-08" db="EMBL/GenBank/DDBJ databases">
        <title>A Genomic Blueprint of the Chicken Gut Microbiome.</title>
        <authorList>
            <person name="Gilroy R."/>
            <person name="Ravi A."/>
            <person name="Getino M."/>
            <person name="Pursley I."/>
            <person name="Horton D.L."/>
            <person name="Alikhan N.-F."/>
            <person name="Baker D."/>
            <person name="Gharbi K."/>
            <person name="Hall N."/>
            <person name="Watson M."/>
            <person name="Adriaenssens E.M."/>
            <person name="Foster-Nyarko E."/>
            <person name="Jarju S."/>
            <person name="Secka A."/>
            <person name="Antonio M."/>
            <person name="Oren A."/>
            <person name="Chaudhuri R."/>
            <person name="La Ragione R.M."/>
            <person name="Hildebrand F."/>
            <person name="Pallen M.J."/>
        </authorList>
    </citation>
    <scope>NUCLEOTIDE SEQUENCE [LARGE SCALE GENOMIC DNA]</scope>
    <source>
        <strain evidence="2 3">Sa1CUA4</strain>
    </source>
</reference>
<evidence type="ECO:0000313" key="2">
    <source>
        <dbReference type="EMBL" id="MBD8024268.1"/>
    </source>
</evidence>
<feature type="transmembrane region" description="Helical" evidence="1">
    <location>
        <begin position="42"/>
        <end position="65"/>
    </location>
</feature>
<feature type="transmembrane region" description="Helical" evidence="1">
    <location>
        <begin position="12"/>
        <end position="36"/>
    </location>
</feature>
<evidence type="ECO:0000256" key="1">
    <source>
        <dbReference type="SAM" id="Phobius"/>
    </source>
</evidence>
<keyword evidence="1" id="KW-0812">Transmembrane</keyword>
<feature type="transmembrane region" description="Helical" evidence="1">
    <location>
        <begin position="174"/>
        <end position="202"/>
    </location>
</feature>
<protein>
    <submittedName>
        <fullName evidence="2">Uncharacterized protein</fullName>
    </submittedName>
</protein>
<comment type="caution">
    <text evidence="2">The sequence shown here is derived from an EMBL/GenBank/DDBJ whole genome shotgun (WGS) entry which is preliminary data.</text>
</comment>
<gene>
    <name evidence="2" type="ORF">H9622_11780</name>
</gene>
<name>A0ABR8X4Z3_9MICO</name>
<dbReference type="EMBL" id="JACSPM010000003">
    <property type="protein sequence ID" value="MBD8024268.1"/>
    <property type="molecule type" value="Genomic_DNA"/>
</dbReference>
<proteinExistence type="predicted"/>
<feature type="transmembrane region" description="Helical" evidence="1">
    <location>
        <begin position="77"/>
        <end position="96"/>
    </location>
</feature>
<sequence length="215" mass="21971">MRVQGGADSRWLTRWIVVVTAGEAVGFLVPAVVGVVASGTPVFFYAMLAAGALEGAVLGAAQSVVLRRRLPRLRVTAWVLLTASGATVAYGAGMLASAATDFAGWPGVLKVGVVGASAGAVLFSLGTAQWLELRRHVRGAGWWVVGTAAAWTLALGAFLAIATPLWHEGQEPALSVLVGIGAGLVMAVVMTIATGAVLEAILRRDATARLTITSG</sequence>